<dbReference type="VEuPathDB" id="FungiDB:JI435_077400"/>
<evidence type="ECO:0000313" key="3">
    <source>
        <dbReference type="EMBL" id="QRC94503.1"/>
    </source>
</evidence>
<keyword evidence="4" id="KW-1185">Reference proteome</keyword>
<name>A0A7U2EZ13_PHANO</name>
<evidence type="ECO:0000256" key="2">
    <source>
        <dbReference type="SAM" id="MobiDB-lite"/>
    </source>
</evidence>
<dbReference type="AlphaFoldDB" id="A0A7U2EZ13"/>
<feature type="region of interest" description="Disordered" evidence="2">
    <location>
        <begin position="202"/>
        <end position="224"/>
    </location>
</feature>
<reference evidence="4" key="1">
    <citation type="journal article" date="2021" name="BMC Genomics">
        <title>Chromosome-level genome assembly and manually-curated proteome of model necrotroph Parastagonospora nodorum Sn15 reveals a genome-wide trove of candidate effector homologs, and redundancy of virulence-related functions within an accessory chromosome.</title>
        <authorList>
            <person name="Bertazzoni S."/>
            <person name="Jones D.A.B."/>
            <person name="Phan H.T."/>
            <person name="Tan K.-C."/>
            <person name="Hane J.K."/>
        </authorList>
    </citation>
    <scope>NUCLEOTIDE SEQUENCE [LARGE SCALE GENOMIC DNA]</scope>
    <source>
        <strain evidence="4">SN15 / ATCC MYA-4574 / FGSC 10173)</strain>
    </source>
</reference>
<evidence type="ECO:0000313" key="4">
    <source>
        <dbReference type="Proteomes" id="UP000663193"/>
    </source>
</evidence>
<feature type="coiled-coil region" evidence="1">
    <location>
        <begin position="152"/>
        <end position="179"/>
    </location>
</feature>
<dbReference type="Proteomes" id="UP000663193">
    <property type="component" value="Chromosome 4"/>
</dbReference>
<protein>
    <submittedName>
        <fullName evidence="3">Uncharacterized protein</fullName>
    </submittedName>
</protein>
<organism evidence="3 4">
    <name type="scientific">Phaeosphaeria nodorum (strain SN15 / ATCC MYA-4574 / FGSC 10173)</name>
    <name type="common">Glume blotch fungus</name>
    <name type="synonym">Parastagonospora nodorum</name>
    <dbReference type="NCBI Taxonomy" id="321614"/>
    <lineage>
        <taxon>Eukaryota</taxon>
        <taxon>Fungi</taxon>
        <taxon>Dikarya</taxon>
        <taxon>Ascomycota</taxon>
        <taxon>Pezizomycotina</taxon>
        <taxon>Dothideomycetes</taxon>
        <taxon>Pleosporomycetidae</taxon>
        <taxon>Pleosporales</taxon>
        <taxon>Pleosporineae</taxon>
        <taxon>Phaeosphaeriaceae</taxon>
        <taxon>Parastagonospora</taxon>
    </lineage>
</organism>
<feature type="compositionally biased region" description="Low complexity" evidence="2">
    <location>
        <begin position="205"/>
        <end position="224"/>
    </location>
</feature>
<proteinExistence type="predicted"/>
<feature type="compositionally biased region" description="Polar residues" evidence="2">
    <location>
        <begin position="55"/>
        <end position="82"/>
    </location>
</feature>
<gene>
    <name evidence="3" type="ORF">JI435_077400</name>
</gene>
<accession>A0A7U2EZ13</accession>
<evidence type="ECO:0000256" key="1">
    <source>
        <dbReference type="SAM" id="Coils"/>
    </source>
</evidence>
<keyword evidence="1" id="KW-0175">Coiled coil</keyword>
<feature type="region of interest" description="Disordered" evidence="2">
    <location>
        <begin position="49"/>
        <end position="82"/>
    </location>
</feature>
<sequence length="224" mass="25083">MAPFQDYQPVKFARLLFYFMHADGHLELVKDEAEQPQALDSASSEAFLEDEVHQEPTNNDALSKSTEAEGQQEPQSNGTYSGSLTRLQAGYLHAIGVLDERLKRQQQELDLAHADLQYMDFLQHQNKQLTLDLNASRSVAQEMRSAPLEKKLAEKNATLKDKNEKIFDLEQTIGRLQNELYQPKREPLGVGAWLPGQQNHNNVSAGATTTHTTIQGATPTAARK</sequence>
<dbReference type="EMBL" id="CP069026">
    <property type="protein sequence ID" value="QRC94503.1"/>
    <property type="molecule type" value="Genomic_DNA"/>
</dbReference>